<dbReference type="EMBL" id="CAEY01000057">
    <property type="status" value="NOT_ANNOTATED_CDS"/>
    <property type="molecule type" value="Genomic_DNA"/>
</dbReference>
<proteinExistence type="predicted"/>
<sequence length="168" mass="19636">MDIICAYFDTQGFSVDGTFLPREICLLNDSATINLMVDQIYSKPTDKEKIQIEYLTNKFHGLELVPKASVKEDYAKTLIKLFYEFSRDGRKYYMACKSKESENYLTELHIPVLNILQVYGATHKTINRDQKPCTFHNRDDNYLKCSLNIVQDMKIFIDNMDIGRIEHD</sequence>
<dbReference type="AlphaFoldDB" id="A0A158P513"/>
<evidence type="ECO:0008006" key="3">
    <source>
        <dbReference type="Google" id="ProtNLM"/>
    </source>
</evidence>
<dbReference type="Proteomes" id="UP000015104">
    <property type="component" value="Unassembled WGS sequence"/>
</dbReference>
<evidence type="ECO:0000313" key="2">
    <source>
        <dbReference type="Proteomes" id="UP000015104"/>
    </source>
</evidence>
<organism evidence="1 2">
    <name type="scientific">Tetranychus urticae</name>
    <name type="common">Two-spotted spider mite</name>
    <dbReference type="NCBI Taxonomy" id="32264"/>
    <lineage>
        <taxon>Eukaryota</taxon>
        <taxon>Metazoa</taxon>
        <taxon>Ecdysozoa</taxon>
        <taxon>Arthropoda</taxon>
        <taxon>Chelicerata</taxon>
        <taxon>Arachnida</taxon>
        <taxon>Acari</taxon>
        <taxon>Acariformes</taxon>
        <taxon>Trombidiformes</taxon>
        <taxon>Prostigmata</taxon>
        <taxon>Eleutherengona</taxon>
        <taxon>Raphignathae</taxon>
        <taxon>Tetranychoidea</taxon>
        <taxon>Tetranychidae</taxon>
        <taxon>Tetranychus</taxon>
    </lineage>
</organism>
<name>A0A158P513_TETUR</name>
<reference evidence="2" key="1">
    <citation type="submission" date="2011-08" db="EMBL/GenBank/DDBJ databases">
        <authorList>
            <person name="Rombauts S."/>
        </authorList>
    </citation>
    <scope>NUCLEOTIDE SEQUENCE</scope>
    <source>
        <strain evidence="2">London</strain>
    </source>
</reference>
<reference evidence="1" key="2">
    <citation type="submission" date="2016-04" db="UniProtKB">
        <authorList>
            <consortium name="EnsemblMetazoa"/>
        </authorList>
    </citation>
    <scope>IDENTIFICATION</scope>
</reference>
<dbReference type="EnsemblMetazoa" id="tetur117g00090.1">
    <property type="protein sequence ID" value="tetur117g00090.1"/>
    <property type="gene ID" value="tetur117g00090"/>
</dbReference>
<keyword evidence="2" id="KW-1185">Reference proteome</keyword>
<evidence type="ECO:0000313" key="1">
    <source>
        <dbReference type="EnsemblMetazoa" id="tetur117g00090.1"/>
    </source>
</evidence>
<protein>
    <recommendedName>
        <fullName evidence="3">Maelstrom domain-containing protein</fullName>
    </recommendedName>
</protein>
<accession>A0A158P513</accession>